<proteinExistence type="predicted"/>
<dbReference type="EMBL" id="LWBP01000203">
    <property type="protein sequence ID" value="OQP56231.1"/>
    <property type="molecule type" value="Genomic_DNA"/>
</dbReference>
<dbReference type="Proteomes" id="UP000192276">
    <property type="component" value="Unassembled WGS sequence"/>
</dbReference>
<evidence type="ECO:0000259" key="1">
    <source>
        <dbReference type="Pfam" id="PF01408"/>
    </source>
</evidence>
<evidence type="ECO:0000313" key="3">
    <source>
        <dbReference type="EMBL" id="OQP56231.1"/>
    </source>
</evidence>
<dbReference type="RefSeq" id="WP_081169107.1">
    <property type="nucleotide sequence ID" value="NZ_LWBP01000203.1"/>
</dbReference>
<dbReference type="InterPro" id="IPR050463">
    <property type="entry name" value="Gfo/Idh/MocA_oxidrdct_glycsds"/>
</dbReference>
<dbReference type="PROSITE" id="PS51318">
    <property type="entry name" value="TAT"/>
    <property type="match status" value="1"/>
</dbReference>
<dbReference type="Pfam" id="PF01408">
    <property type="entry name" value="GFO_IDH_MocA"/>
    <property type="match status" value="1"/>
</dbReference>
<dbReference type="OrthoDB" id="9771072at2"/>
<dbReference type="PANTHER" id="PTHR43818">
    <property type="entry name" value="BCDNA.GH03377"/>
    <property type="match status" value="1"/>
</dbReference>
<gene>
    <name evidence="3" type="ORF">A4R26_26495</name>
</gene>
<dbReference type="STRING" id="550983.A4R26_26495"/>
<dbReference type="Gene3D" id="3.40.50.720">
    <property type="entry name" value="NAD(P)-binding Rossmann-like Domain"/>
    <property type="match status" value="1"/>
</dbReference>
<sequence length="469" mass="53048">MKKDYASTRRKFLQQLTATTAMLAAGPFASIAKENEEQLEERIIRYERPISPNDAIRIGIIGTGIMGHHDLQTALKVPGVELAGACDLYTGRLERMKELYGTTLYTTQDYRELLNKKDIDAVIIATSDNWHARIATDAFRKNKHVYCEKPMVHKLWEGLPLIGAQRLSKKVMQVGSQRVSSVAYIKAKELYKAGEIGQLNCVEATYDRQSAIGAWEYTMPTDASPKTVDWRRYISGQPLTAFDPKKFFWWRNYKQFGTGMAGDLFVHLLSGIHLITDSYGPTRIVSSGQLSYWKDGRDVPDVMTAIMDYPTTKAHPAFQVMLRVNFISGGGNKSAIRLYGTEGMIELEGNGFTVTHSMLPKAPGIGGYDALNTYPAAMQEELKKQYNERWTKDDHKRPEKAPVKYKMHDGYSDHLDHFTNFFDAIRNGTMANEGPEFAFRAAAPCLAANDSYFQKRIIHWDPVNMRLKA</sequence>
<dbReference type="InterPro" id="IPR006311">
    <property type="entry name" value="TAT_signal"/>
</dbReference>
<dbReference type="SUPFAM" id="SSF51735">
    <property type="entry name" value="NAD(P)-binding Rossmann-fold domains"/>
    <property type="match status" value="1"/>
</dbReference>
<dbReference type="InterPro" id="IPR036291">
    <property type="entry name" value="NAD(P)-bd_dom_sf"/>
</dbReference>
<name>A0A1V9FD83_9BACT</name>
<dbReference type="InterPro" id="IPR019546">
    <property type="entry name" value="TAT_signal_bac_arc"/>
</dbReference>
<accession>A0A1V9FD83</accession>
<dbReference type="InterPro" id="IPR055170">
    <property type="entry name" value="GFO_IDH_MocA-like_dom"/>
</dbReference>
<dbReference type="NCBIfam" id="TIGR01409">
    <property type="entry name" value="TAT_signal_seq"/>
    <property type="match status" value="1"/>
</dbReference>
<comment type="caution">
    <text evidence="3">The sequence shown here is derived from an EMBL/GenBank/DDBJ whole genome shotgun (WGS) entry which is preliminary data.</text>
</comment>
<reference evidence="4" key="1">
    <citation type="submission" date="2016-04" db="EMBL/GenBank/DDBJ databases">
        <authorList>
            <person name="Chen L."/>
            <person name="Zhuang W."/>
            <person name="Wang G."/>
        </authorList>
    </citation>
    <scope>NUCLEOTIDE SEQUENCE [LARGE SCALE GENOMIC DNA]</scope>
    <source>
        <strain evidence="4">208</strain>
    </source>
</reference>
<dbReference type="InterPro" id="IPR000683">
    <property type="entry name" value="Gfo/Idh/MocA-like_OxRdtase_N"/>
</dbReference>
<feature type="domain" description="GFO/IDH/MocA-like oxidoreductase" evidence="2">
    <location>
        <begin position="249"/>
        <end position="346"/>
    </location>
</feature>
<feature type="domain" description="Gfo/Idh/MocA-like oxidoreductase N-terminal" evidence="1">
    <location>
        <begin position="56"/>
        <end position="175"/>
    </location>
</feature>
<dbReference type="SUPFAM" id="SSF55347">
    <property type="entry name" value="Glyceraldehyde-3-phosphate dehydrogenase-like, C-terminal domain"/>
    <property type="match status" value="1"/>
</dbReference>
<evidence type="ECO:0000313" key="4">
    <source>
        <dbReference type="Proteomes" id="UP000192276"/>
    </source>
</evidence>
<dbReference type="GO" id="GO:0000166">
    <property type="term" value="F:nucleotide binding"/>
    <property type="evidence" value="ECO:0007669"/>
    <property type="project" value="InterPro"/>
</dbReference>
<dbReference type="Gene3D" id="3.30.360.10">
    <property type="entry name" value="Dihydrodipicolinate Reductase, domain 2"/>
    <property type="match status" value="1"/>
</dbReference>
<dbReference type="AlphaFoldDB" id="A0A1V9FD83"/>
<dbReference type="Pfam" id="PF22725">
    <property type="entry name" value="GFO_IDH_MocA_C3"/>
    <property type="match status" value="1"/>
</dbReference>
<dbReference type="PANTHER" id="PTHR43818:SF5">
    <property type="entry name" value="OXIDOREDUCTASE FAMILY PROTEIN"/>
    <property type="match status" value="1"/>
</dbReference>
<evidence type="ECO:0000259" key="2">
    <source>
        <dbReference type="Pfam" id="PF22725"/>
    </source>
</evidence>
<organism evidence="3 4">
    <name type="scientific">Niastella populi</name>
    <dbReference type="NCBI Taxonomy" id="550983"/>
    <lineage>
        <taxon>Bacteria</taxon>
        <taxon>Pseudomonadati</taxon>
        <taxon>Bacteroidota</taxon>
        <taxon>Chitinophagia</taxon>
        <taxon>Chitinophagales</taxon>
        <taxon>Chitinophagaceae</taxon>
        <taxon>Niastella</taxon>
    </lineage>
</organism>
<protein>
    <submittedName>
        <fullName evidence="3">Oxidoreductase</fullName>
    </submittedName>
</protein>
<keyword evidence="4" id="KW-1185">Reference proteome</keyword>